<evidence type="ECO:0000313" key="2">
    <source>
        <dbReference type="Proteomes" id="UP000324222"/>
    </source>
</evidence>
<dbReference type="Proteomes" id="UP000324222">
    <property type="component" value="Unassembled WGS sequence"/>
</dbReference>
<reference evidence="1 2" key="1">
    <citation type="submission" date="2019-05" db="EMBL/GenBank/DDBJ databases">
        <title>Another draft genome of Portunus trituberculatus and its Hox gene families provides insights of decapod evolution.</title>
        <authorList>
            <person name="Jeong J.-H."/>
            <person name="Song I."/>
            <person name="Kim S."/>
            <person name="Choi T."/>
            <person name="Kim D."/>
            <person name="Ryu S."/>
            <person name="Kim W."/>
        </authorList>
    </citation>
    <scope>NUCLEOTIDE SEQUENCE [LARGE SCALE GENOMIC DNA]</scope>
    <source>
        <tissue evidence="1">Muscle</tissue>
    </source>
</reference>
<comment type="caution">
    <text evidence="1">The sequence shown here is derived from an EMBL/GenBank/DDBJ whole genome shotgun (WGS) entry which is preliminary data.</text>
</comment>
<dbReference type="AlphaFoldDB" id="A0A5B7K088"/>
<dbReference type="EMBL" id="VSRR010128744">
    <property type="protein sequence ID" value="MPD01823.1"/>
    <property type="molecule type" value="Genomic_DNA"/>
</dbReference>
<name>A0A5B7K088_PORTR</name>
<protein>
    <submittedName>
        <fullName evidence="1">Uncharacterized protein</fullName>
    </submittedName>
</protein>
<proteinExistence type="predicted"/>
<keyword evidence="2" id="KW-1185">Reference proteome</keyword>
<evidence type="ECO:0000313" key="1">
    <source>
        <dbReference type="EMBL" id="MPD01823.1"/>
    </source>
</evidence>
<accession>A0A5B7K088</accession>
<sequence length="94" mass="10554">MKVRHVGNITQMKKKVLRFDSLVKLLYASSRQPDVNEATPLVHEFRNPKNHTVSGGWLVRDASCDGENNAGVGRLIRTVKGDARTVRSEVIKKK</sequence>
<gene>
    <name evidence="1" type="ORF">E2C01_097368</name>
</gene>
<organism evidence="1 2">
    <name type="scientific">Portunus trituberculatus</name>
    <name type="common">Swimming crab</name>
    <name type="synonym">Neptunus trituberculatus</name>
    <dbReference type="NCBI Taxonomy" id="210409"/>
    <lineage>
        <taxon>Eukaryota</taxon>
        <taxon>Metazoa</taxon>
        <taxon>Ecdysozoa</taxon>
        <taxon>Arthropoda</taxon>
        <taxon>Crustacea</taxon>
        <taxon>Multicrustacea</taxon>
        <taxon>Malacostraca</taxon>
        <taxon>Eumalacostraca</taxon>
        <taxon>Eucarida</taxon>
        <taxon>Decapoda</taxon>
        <taxon>Pleocyemata</taxon>
        <taxon>Brachyura</taxon>
        <taxon>Eubrachyura</taxon>
        <taxon>Portunoidea</taxon>
        <taxon>Portunidae</taxon>
        <taxon>Portuninae</taxon>
        <taxon>Portunus</taxon>
    </lineage>
</organism>